<dbReference type="AlphaFoldDB" id="A0AAV8SNK3"/>
<proteinExistence type="predicted"/>
<sequence length="139" mass="15851">MIHCIEFHIRSFLFSITHERLEQFNDVLLQENISINEMKIPAFDLAALNTIENERTMSLELLKSGWYHNVVYLGKENGIPILTMTCSLSDIEKFKHGQVSLRAPSKKYANTLIKGLVKGRQLSEREAAAYIDKASSKPL</sequence>
<organism evidence="1 2">
    <name type="scientific">Erythroxylum novogranatense</name>
    <dbReference type="NCBI Taxonomy" id="1862640"/>
    <lineage>
        <taxon>Eukaryota</taxon>
        <taxon>Viridiplantae</taxon>
        <taxon>Streptophyta</taxon>
        <taxon>Embryophyta</taxon>
        <taxon>Tracheophyta</taxon>
        <taxon>Spermatophyta</taxon>
        <taxon>Magnoliopsida</taxon>
        <taxon>eudicotyledons</taxon>
        <taxon>Gunneridae</taxon>
        <taxon>Pentapetalae</taxon>
        <taxon>rosids</taxon>
        <taxon>fabids</taxon>
        <taxon>Malpighiales</taxon>
        <taxon>Erythroxylaceae</taxon>
        <taxon>Erythroxylum</taxon>
    </lineage>
</organism>
<dbReference type="EMBL" id="JAIWQS010000010">
    <property type="protein sequence ID" value="KAJ8753638.1"/>
    <property type="molecule type" value="Genomic_DNA"/>
</dbReference>
<evidence type="ECO:0000313" key="2">
    <source>
        <dbReference type="Proteomes" id="UP001159364"/>
    </source>
</evidence>
<gene>
    <name evidence="1" type="ORF">K2173_025629</name>
</gene>
<protein>
    <submittedName>
        <fullName evidence="1">Uncharacterized protein</fullName>
    </submittedName>
</protein>
<reference evidence="1 2" key="1">
    <citation type="submission" date="2021-09" db="EMBL/GenBank/DDBJ databases">
        <title>Genomic insights and catalytic innovation underlie evolution of tropane alkaloids biosynthesis.</title>
        <authorList>
            <person name="Wang Y.-J."/>
            <person name="Tian T."/>
            <person name="Huang J.-P."/>
            <person name="Huang S.-X."/>
        </authorList>
    </citation>
    <scope>NUCLEOTIDE SEQUENCE [LARGE SCALE GENOMIC DNA]</scope>
    <source>
        <strain evidence="1">KIB-2018</strain>
        <tissue evidence="1">Leaf</tissue>
    </source>
</reference>
<name>A0AAV8SNK3_9ROSI</name>
<keyword evidence="2" id="KW-1185">Reference proteome</keyword>
<evidence type="ECO:0000313" key="1">
    <source>
        <dbReference type="EMBL" id="KAJ8753638.1"/>
    </source>
</evidence>
<comment type="caution">
    <text evidence="1">The sequence shown here is derived from an EMBL/GenBank/DDBJ whole genome shotgun (WGS) entry which is preliminary data.</text>
</comment>
<accession>A0AAV8SNK3</accession>
<dbReference type="Proteomes" id="UP001159364">
    <property type="component" value="Linkage Group LG10"/>
</dbReference>